<feature type="transmembrane region" description="Helical" evidence="1">
    <location>
        <begin position="12"/>
        <end position="32"/>
    </location>
</feature>
<keyword evidence="1" id="KW-1133">Transmembrane helix</keyword>
<name>A0A9P9BFZ4_9PEZI</name>
<feature type="chain" id="PRO_5040299480" description="Secreted protein" evidence="2">
    <location>
        <begin position="17"/>
        <end position="177"/>
    </location>
</feature>
<keyword evidence="4" id="KW-1185">Reference proteome</keyword>
<keyword evidence="2" id="KW-0732">Signal</keyword>
<evidence type="ECO:0000313" key="3">
    <source>
        <dbReference type="EMBL" id="KAH7014129.1"/>
    </source>
</evidence>
<comment type="caution">
    <text evidence="3">The sequence shown here is derived from an EMBL/GenBank/DDBJ whole genome shotgun (WGS) entry which is preliminary data.</text>
</comment>
<dbReference type="GeneID" id="70185281"/>
<evidence type="ECO:0000256" key="2">
    <source>
        <dbReference type="SAM" id="SignalP"/>
    </source>
</evidence>
<accession>A0A9P9BFZ4</accession>
<evidence type="ECO:0000313" key="4">
    <source>
        <dbReference type="Proteomes" id="UP000756346"/>
    </source>
</evidence>
<dbReference type="RefSeq" id="XP_046005096.1">
    <property type="nucleotide sequence ID" value="XM_046155735.1"/>
</dbReference>
<dbReference type="Proteomes" id="UP000756346">
    <property type="component" value="Unassembled WGS sequence"/>
</dbReference>
<gene>
    <name evidence="3" type="ORF">B0I36DRAFT_338298</name>
</gene>
<reference evidence="3" key="1">
    <citation type="journal article" date="2021" name="Nat. Commun.">
        <title>Genetic determinants of endophytism in the Arabidopsis root mycobiome.</title>
        <authorList>
            <person name="Mesny F."/>
            <person name="Miyauchi S."/>
            <person name="Thiergart T."/>
            <person name="Pickel B."/>
            <person name="Atanasova L."/>
            <person name="Karlsson M."/>
            <person name="Huettel B."/>
            <person name="Barry K.W."/>
            <person name="Haridas S."/>
            <person name="Chen C."/>
            <person name="Bauer D."/>
            <person name="Andreopoulos W."/>
            <person name="Pangilinan J."/>
            <person name="LaButti K."/>
            <person name="Riley R."/>
            <person name="Lipzen A."/>
            <person name="Clum A."/>
            <person name="Drula E."/>
            <person name="Henrissat B."/>
            <person name="Kohler A."/>
            <person name="Grigoriev I.V."/>
            <person name="Martin F.M."/>
            <person name="Hacquard S."/>
        </authorList>
    </citation>
    <scope>NUCLEOTIDE SEQUENCE</scope>
    <source>
        <strain evidence="3">MPI-CAGE-CH-0230</strain>
    </source>
</reference>
<keyword evidence="1" id="KW-0472">Membrane</keyword>
<feature type="signal peptide" evidence="2">
    <location>
        <begin position="1"/>
        <end position="16"/>
    </location>
</feature>
<proteinExistence type="predicted"/>
<protein>
    <recommendedName>
        <fullName evidence="5">Secreted protein</fullName>
    </recommendedName>
</protein>
<dbReference type="AlphaFoldDB" id="A0A9P9BFZ4"/>
<evidence type="ECO:0008006" key="5">
    <source>
        <dbReference type="Google" id="ProtNLM"/>
    </source>
</evidence>
<sequence length="177" mass="19143">MIGTLWLCPKVHVVVACLLGSPACLLACFFAFSLAKTTGKACPAGDHASHTAAGGLAGGLAVGHYVVSCPGAPDYMLAKQWHHCSSLFIRPFHCSPALLFSVEHAAPHACRTSYKFQPTQSKRNAQLIRAKDARAPQQKLQNQQQHGRSLLSLASSCPMRLPSEKAPFEKLEQMEHL</sequence>
<evidence type="ECO:0000256" key="1">
    <source>
        <dbReference type="SAM" id="Phobius"/>
    </source>
</evidence>
<organism evidence="3 4">
    <name type="scientific">Microdochium trichocladiopsis</name>
    <dbReference type="NCBI Taxonomy" id="1682393"/>
    <lineage>
        <taxon>Eukaryota</taxon>
        <taxon>Fungi</taxon>
        <taxon>Dikarya</taxon>
        <taxon>Ascomycota</taxon>
        <taxon>Pezizomycotina</taxon>
        <taxon>Sordariomycetes</taxon>
        <taxon>Xylariomycetidae</taxon>
        <taxon>Xylariales</taxon>
        <taxon>Microdochiaceae</taxon>
        <taxon>Microdochium</taxon>
    </lineage>
</organism>
<keyword evidence="1" id="KW-0812">Transmembrane</keyword>
<dbReference type="EMBL" id="JAGTJQ010000013">
    <property type="protein sequence ID" value="KAH7014129.1"/>
    <property type="molecule type" value="Genomic_DNA"/>
</dbReference>